<keyword evidence="3" id="KW-1185">Reference proteome</keyword>
<gene>
    <name evidence="2" type="ORF">GM676_02065</name>
</gene>
<reference evidence="2 3" key="1">
    <citation type="submission" date="2019-11" db="EMBL/GenBank/DDBJ databases">
        <title>Type strains purchased from KCTC, JCM and DSMZ.</title>
        <authorList>
            <person name="Lu H."/>
        </authorList>
    </citation>
    <scope>NUCLEOTIDE SEQUENCE [LARGE SCALE GENOMIC DNA]</scope>
    <source>
        <strain evidence="2 3">KCTC 22382</strain>
    </source>
</reference>
<dbReference type="Proteomes" id="UP000475582">
    <property type="component" value="Unassembled WGS sequence"/>
</dbReference>
<evidence type="ECO:0000256" key="1">
    <source>
        <dbReference type="SAM" id="MobiDB-lite"/>
    </source>
</evidence>
<sequence length="1061" mass="116604">MTNACYSFLPWYRRGLGGLVTGVPPAGAQRPTVQVTVNVGAEPAGGGAVPDMAVPQTLSLYGPGDVTGIDPHAVIRCEPGKGISNVEPNYLASIEFYDEDLPWRYSPEGPTNSGLRLAPWLALVVLAEGECKDGRDLRGRPLPFVEVAGFDPFPPRSELWAWAHVHVNASLSGTDAEFISADMAQVLPRLDALLAKDADAAYSRLVCPRRLEPNTSYTALLIPAYETGRLAGLGHPPTTAPSASAIAWDSYPGRLEALLVPYYYRWQFRTAEVGDFETLVRRLKARVVDAKVGYRDIDVQRPGLQLPGIASEELGGILKLGGALRAPESALDPAQLALRKKYEEWDVPPHAFQAALAGLINLGDDYLLKPAPDAHAASGAEVGTRAEDGTEEEVSPDPLVLPPLYGRWHAAVDRLLTQADGSAVPHPHNWVHNLNLDPRHRAAAAAGTTVIQKGQETYMDAAWGQVGDVLKANRKLRHARYAIEISAVWHERRFGSAAKRPERYLRLTRPVHRRVLSGAASVRAQLERSRVRPALLSYTASRLLRPGGRLLRLASLKQGLDREALLKAVNDGSLRIASVKAAPRGLYTTLVLAEKSLPRAIERQQVPAGRADAALAMARLLSDRKASAQAFGKIKLDVIGIMEPGQRDPGRGKNPEQETHDLGLAANAWFDLVGASYAAAERPELQAIDIDGVGKDLHSALDPRIALRNRTLRGLEIPQRLLDAMPEEFDEIWAHPVIDTPMYQPLQKESTEFLMPGLHLVEPDSITAVTTNQAFIEAYMVGLNHEFARELLWREYPTDQRGSVFRQFWDVRGQVAPPGADPDVFRDSLRDIPKIHQWPRASTLGKHDNREPPGEQKENVVLLIRGELLKKYPNMVIYAQRAKWGLNGSNQPDVTRERELIEVAEAQMDNPPHDLLRFPLFEAKVEPDVYFFGFDLDEAEAKGRVSGPPTADNAGWFFVLKERPGEPRFGFDTSRGGGPQTVNDIIWSDLIPAGSTRQFIDPAVPAPVLAPLGGSDHEKDLQRADDVIVLTAQVSAARWAYLLYQAPMMVAIHAAELLKRT</sequence>
<dbReference type="RefSeq" id="WP_155461704.1">
    <property type="nucleotide sequence ID" value="NZ_WNKY01000001.1"/>
</dbReference>
<protein>
    <submittedName>
        <fullName evidence="2">Uncharacterized protein</fullName>
    </submittedName>
</protein>
<proteinExistence type="predicted"/>
<accession>A0A6L6PCW8</accession>
<feature type="region of interest" description="Disordered" evidence="1">
    <location>
        <begin position="378"/>
        <end position="398"/>
    </location>
</feature>
<dbReference type="OrthoDB" id="9816502at2"/>
<name>A0A6L6PCW8_9BURK</name>
<organism evidence="2 3">
    <name type="scientific">Duganella radicis</name>
    <dbReference type="NCBI Taxonomy" id="551988"/>
    <lineage>
        <taxon>Bacteria</taxon>
        <taxon>Pseudomonadati</taxon>
        <taxon>Pseudomonadota</taxon>
        <taxon>Betaproteobacteria</taxon>
        <taxon>Burkholderiales</taxon>
        <taxon>Oxalobacteraceae</taxon>
        <taxon>Telluria group</taxon>
        <taxon>Duganella</taxon>
    </lineage>
</organism>
<evidence type="ECO:0000313" key="2">
    <source>
        <dbReference type="EMBL" id="MTV36367.1"/>
    </source>
</evidence>
<dbReference type="EMBL" id="WNKY01000001">
    <property type="protein sequence ID" value="MTV36367.1"/>
    <property type="molecule type" value="Genomic_DNA"/>
</dbReference>
<comment type="caution">
    <text evidence="2">The sequence shown here is derived from an EMBL/GenBank/DDBJ whole genome shotgun (WGS) entry which is preliminary data.</text>
</comment>
<evidence type="ECO:0000313" key="3">
    <source>
        <dbReference type="Proteomes" id="UP000475582"/>
    </source>
</evidence>
<dbReference type="AlphaFoldDB" id="A0A6L6PCW8"/>